<dbReference type="InterPro" id="IPR003352">
    <property type="entry name" value="PTS_EIIC"/>
</dbReference>
<dbReference type="HOGENOM" id="CLU_029688_1_2_9"/>
<feature type="transmembrane region" description="Helical" evidence="9">
    <location>
        <begin position="125"/>
        <end position="143"/>
    </location>
</feature>
<accession>I0GMP4</accession>
<dbReference type="PANTHER" id="PTHR33989">
    <property type="match status" value="1"/>
</dbReference>
<evidence type="ECO:0000256" key="3">
    <source>
        <dbReference type="ARBA" id="ARBA00022475"/>
    </source>
</evidence>
<keyword evidence="4 8" id="KW-0762">Sugar transport</keyword>
<keyword evidence="6 9" id="KW-1133">Transmembrane helix</keyword>
<protein>
    <recommendedName>
        <fullName evidence="8">Permease IIC component</fullName>
    </recommendedName>
</protein>
<evidence type="ECO:0000259" key="10">
    <source>
        <dbReference type="PROSITE" id="PS51105"/>
    </source>
</evidence>
<feature type="transmembrane region" description="Helical" evidence="9">
    <location>
        <begin position="228"/>
        <end position="250"/>
    </location>
</feature>
<gene>
    <name evidence="11" type="ordered locus">SELR_03230</name>
</gene>
<feature type="transmembrane region" description="Helical" evidence="9">
    <location>
        <begin position="360"/>
        <end position="380"/>
    </location>
</feature>
<name>I0GMP4_SELRL</name>
<reference evidence="11 12" key="1">
    <citation type="submission" date="2011-10" db="EMBL/GenBank/DDBJ databases">
        <title>Whole genome sequence of Selenomonas ruminantium subsp. lactilytica TAM6421.</title>
        <authorList>
            <person name="Oguchi A."/>
            <person name="Ankai A."/>
            <person name="Kaneko J."/>
            <person name="Yamada-Narita S."/>
            <person name="Fukui S."/>
            <person name="Takahashi M."/>
            <person name="Onodera T."/>
            <person name="Kojima S."/>
            <person name="Fushimi T."/>
            <person name="Abe N."/>
            <person name="Kamio Y."/>
            <person name="Yamazaki S."/>
            <person name="Fujita N."/>
        </authorList>
    </citation>
    <scope>NUCLEOTIDE SEQUENCE [LARGE SCALE GENOMIC DNA]</scope>
    <source>
        <strain evidence="12">NBRC 103574 / TAM6421</strain>
    </source>
</reference>
<evidence type="ECO:0000256" key="7">
    <source>
        <dbReference type="ARBA" id="ARBA00023136"/>
    </source>
</evidence>
<evidence type="ECO:0000313" key="12">
    <source>
        <dbReference type="Proteomes" id="UP000007887"/>
    </source>
</evidence>
<feature type="transmembrane region" description="Helical" evidence="9">
    <location>
        <begin position="323"/>
        <end position="348"/>
    </location>
</feature>
<dbReference type="GO" id="GO:0009401">
    <property type="term" value="P:phosphoenolpyruvate-dependent sugar phosphotransferase system"/>
    <property type="evidence" value="ECO:0007669"/>
    <property type="project" value="InterPro"/>
</dbReference>
<dbReference type="GO" id="GO:0008982">
    <property type="term" value="F:protein-N(PI)-phosphohistidine-sugar phosphotransferase activity"/>
    <property type="evidence" value="ECO:0007669"/>
    <property type="project" value="UniProtKB-UniRule"/>
</dbReference>
<dbReference type="EMBL" id="AP012292">
    <property type="protein sequence ID" value="BAL82031.1"/>
    <property type="molecule type" value="Genomic_DNA"/>
</dbReference>
<dbReference type="PATRIC" id="fig|927704.6.peg.334"/>
<sequence>MFTVLFFMAECRYNIMVKETVFWGEPMNRAISFLAEILLPMAMRISEIRYLQAMREAFAILLPFILVASFFGIAQWVVLDPWGTVMGDNGLNLGQAITGLNPADEAYKKCDFVRSLLMIQGLCDSVVNVGFGLMSLLLVASLGYRLGVIWQGDPFITALTALGAFIIVTPQAVGGTAGLDLQYLGNRAVLTALLVATGAAWLFIRLAKNGNLRIDMPASVPQTVAKSFACLLPMLITFWCFALFALFLAQMDFLGTTSLNELIYALIQAPLMGFSQGLGFALLFQGMTWLLWWLGIHGHNVTSVIQNMVYVPAQLANQSGDGAYIISNGFFEAGLLHVLALLLAVLIFSRKESWRAVAKVGFPALFFNIQEPLYFGLPIVLNPLLLIPYVLAPMVNTVIGWLALSLELVPIFKYLVPWTMPPVFGGIIGTGSLSGGVLQLVWLLVDILIYAPFVVVANRTKDD</sequence>
<dbReference type="PIRSF" id="PIRSF006351">
    <property type="entry name" value="PTS_EIIC-Cellobiose"/>
    <property type="match status" value="1"/>
</dbReference>
<dbReference type="NCBIfam" id="TIGR00410">
    <property type="entry name" value="lacE"/>
    <property type="match status" value="1"/>
</dbReference>
<keyword evidence="2 8" id="KW-0813">Transport</keyword>
<keyword evidence="5 9" id="KW-0812">Transmembrane</keyword>
<feature type="domain" description="PTS EIIC type-3" evidence="10">
    <location>
        <begin position="34"/>
        <end position="453"/>
    </location>
</feature>
<evidence type="ECO:0000256" key="9">
    <source>
        <dbReference type="SAM" id="Phobius"/>
    </source>
</evidence>
<evidence type="ECO:0000256" key="2">
    <source>
        <dbReference type="ARBA" id="ARBA00022448"/>
    </source>
</evidence>
<dbReference type="AlphaFoldDB" id="I0GMP4"/>
<comment type="subcellular location">
    <subcellularLocation>
        <location evidence="1">Cell membrane</location>
        <topology evidence="1">Multi-pass membrane protein</topology>
    </subcellularLocation>
</comment>
<organism evidence="11 12">
    <name type="scientific">Selenomonas ruminantium subsp. lactilytica (strain NBRC 103574 / TAM6421)</name>
    <dbReference type="NCBI Taxonomy" id="927704"/>
    <lineage>
        <taxon>Bacteria</taxon>
        <taxon>Bacillati</taxon>
        <taxon>Bacillota</taxon>
        <taxon>Negativicutes</taxon>
        <taxon>Selenomonadales</taxon>
        <taxon>Selenomonadaceae</taxon>
        <taxon>Selenomonas</taxon>
    </lineage>
</organism>
<keyword evidence="3 8" id="KW-1003">Cell membrane</keyword>
<dbReference type="InterPro" id="IPR051088">
    <property type="entry name" value="PTS_Sugar-EIIC/EIIB"/>
</dbReference>
<evidence type="ECO:0000256" key="1">
    <source>
        <dbReference type="ARBA" id="ARBA00004651"/>
    </source>
</evidence>
<evidence type="ECO:0000313" key="11">
    <source>
        <dbReference type="EMBL" id="BAL82031.1"/>
    </source>
</evidence>
<feature type="transmembrane region" description="Helical" evidence="9">
    <location>
        <begin position="188"/>
        <end position="207"/>
    </location>
</feature>
<comment type="function">
    <text evidence="8">The phosphoenolpyruvate-dependent sugar phosphotransferase system (PTS), a major carbohydrate active -transport system, catalyzes the phosphorylation of incoming sugar substrates concomitant with their translocation across the cell membrane.</text>
</comment>
<keyword evidence="7 8" id="KW-0472">Membrane</keyword>
<dbReference type="GO" id="GO:0005886">
    <property type="term" value="C:plasma membrane"/>
    <property type="evidence" value="ECO:0007669"/>
    <property type="project" value="UniProtKB-SubCell"/>
</dbReference>
<evidence type="ECO:0000256" key="6">
    <source>
        <dbReference type="ARBA" id="ARBA00022989"/>
    </source>
</evidence>
<dbReference type="InterPro" id="IPR004501">
    <property type="entry name" value="PTS_EIIC_3"/>
</dbReference>
<dbReference type="PANTHER" id="PTHR33989:SF4">
    <property type="entry name" value="PTS SYSTEM N,N'-DIACETYLCHITOBIOSE-SPECIFIC EIIC COMPONENT"/>
    <property type="match status" value="1"/>
</dbReference>
<dbReference type="eggNOG" id="COG1455">
    <property type="taxonomic scope" value="Bacteria"/>
</dbReference>
<evidence type="ECO:0000256" key="8">
    <source>
        <dbReference type="PIRNR" id="PIRNR006351"/>
    </source>
</evidence>
<proteinExistence type="predicted"/>
<dbReference type="Proteomes" id="UP000007887">
    <property type="component" value="Chromosome"/>
</dbReference>
<dbReference type="PROSITE" id="PS51105">
    <property type="entry name" value="PTS_EIIC_TYPE_3"/>
    <property type="match status" value="1"/>
</dbReference>
<feature type="transmembrane region" description="Helical" evidence="9">
    <location>
        <begin position="57"/>
        <end position="78"/>
    </location>
</feature>
<dbReference type="InterPro" id="IPR004796">
    <property type="entry name" value="PTS_IIC_cello"/>
</dbReference>
<keyword evidence="11" id="KW-0808">Transferase</keyword>
<dbReference type="KEGG" id="sri:SELR_03230"/>
<dbReference type="Pfam" id="PF02378">
    <property type="entry name" value="PTS_EIIC"/>
    <property type="match status" value="1"/>
</dbReference>
<evidence type="ECO:0000256" key="5">
    <source>
        <dbReference type="ARBA" id="ARBA00022692"/>
    </source>
</evidence>
<evidence type="ECO:0000256" key="4">
    <source>
        <dbReference type="ARBA" id="ARBA00022597"/>
    </source>
</evidence>
<dbReference type="GO" id="GO:1902815">
    <property type="term" value="P:N,N'-diacetylchitobiose import"/>
    <property type="evidence" value="ECO:0007669"/>
    <property type="project" value="TreeGrafter"/>
</dbReference>
<feature type="transmembrane region" description="Helical" evidence="9">
    <location>
        <begin position="155"/>
        <end position="173"/>
    </location>
</feature>
<feature type="transmembrane region" description="Helical" evidence="9">
    <location>
        <begin position="437"/>
        <end position="457"/>
    </location>
</feature>